<name>A0A151WTJ8_9HYME</name>
<reference evidence="4 5" key="1">
    <citation type="submission" date="2015-09" db="EMBL/GenBank/DDBJ databases">
        <title>Trachymyrmex zeteki WGS genome.</title>
        <authorList>
            <person name="Nygaard S."/>
            <person name="Hu H."/>
            <person name="Boomsma J."/>
            <person name="Zhang G."/>
        </authorList>
    </citation>
    <scope>NUCLEOTIDE SEQUENCE [LARGE SCALE GENOMIC DNA]</scope>
    <source>
        <strain evidence="4">Tzet28-1</strain>
        <tissue evidence="4">Whole body</tissue>
    </source>
</reference>
<dbReference type="SUPFAM" id="SSF48403">
    <property type="entry name" value="Ankyrin repeat"/>
    <property type="match status" value="1"/>
</dbReference>
<dbReference type="PANTHER" id="PTHR46680:SF2">
    <property type="entry name" value="NF-KAPPA-B INHIBITOR ZETA"/>
    <property type="match status" value="1"/>
</dbReference>
<dbReference type="OrthoDB" id="10254947at2759"/>
<dbReference type="Pfam" id="PF12796">
    <property type="entry name" value="Ank_2"/>
    <property type="match status" value="1"/>
</dbReference>
<feature type="repeat" description="ANK" evidence="3">
    <location>
        <begin position="758"/>
        <end position="790"/>
    </location>
</feature>
<dbReference type="GO" id="GO:0051059">
    <property type="term" value="F:NF-kappaB binding"/>
    <property type="evidence" value="ECO:0007669"/>
    <property type="project" value="TreeGrafter"/>
</dbReference>
<keyword evidence="2 3" id="KW-0040">ANK repeat</keyword>
<dbReference type="PANTHER" id="PTHR46680">
    <property type="entry name" value="NF-KAPPA-B INHIBITOR ALPHA"/>
    <property type="match status" value="1"/>
</dbReference>
<sequence>MDSPPEPTPAKKRCIMTNGSKMQPLECVRQFQLPQQFPSTIKRALKNDINIIEPTTPIIMRPDTVKVSSNVENQVPCNLQKLRILSPGGRDLGEFNVKMWSADSSKGNTITITKSNCKPNDKPLILPLSPVLPTKSFPRILRQGSSKIPRRNLMEVMPYSKTIPWIDSTNVLHHQKSTTKNKKLLSSQNMEGKVEKQIPDNKCVNADKAHSIGEIISKRSICQTVNQSSNQKYIIYYGIDDRDIHNRTKILETTAENNEMSSATEISLSDDIIELPCPTSTKRHTINSSDKTNILLSGESLKVSKGKCIATIKKTENGKIVTSLKSATNLVQRCNQTDRNLNQNNSRKSFAKNDISYNTKNLHEIKSDVVPKAVSEKTQNVMTIIPNNKASMFNQNAALTQKCKTSLASGNIKNVTNVVGRSVLRHNTKHDNMQSKGSKTEFRNDKVIIDSYVPPISESRQIKDVSTNMQSNVQSKDLPQKNLSDQLNIIKKAMDSVRDNELRQLALKALADCGIGIERHIPIRPPEDHKVVHNTQVQTVVFGLLDPKSFILINKDLNDIHRLNQITLYDMPNDEKNLLVNKPHSNNSVSKDSNVIEQENPFDLDSFMEQFWKEDSDALKMKETLSMTRVKCNSLFEHLQRDFENVKRYDQNGMLNIHNAVISDNVYLVRRQLMVLQYCKQSIDILTEDGTTSLELTIKYDVCSEIVKLLLDAGAQPVIPKSLHESAVIIASKRSSPLLSMLVSRISDPKLLDQIDSEGFAAIHYCSMRGNLKGVKALLAAGATINLKDMKSGRTPLFHAVDNDCTSVKKALLRAGAVTNIANFAGQMPLCVFSVSKNLSFGSLTKDTT</sequence>
<evidence type="ECO:0000313" key="5">
    <source>
        <dbReference type="Proteomes" id="UP000075809"/>
    </source>
</evidence>
<evidence type="ECO:0000256" key="3">
    <source>
        <dbReference type="PROSITE-ProRule" id="PRU00023"/>
    </source>
</evidence>
<dbReference type="InterPro" id="IPR002110">
    <property type="entry name" value="Ankyrin_rpt"/>
</dbReference>
<dbReference type="PROSITE" id="PS50297">
    <property type="entry name" value="ANK_REP_REGION"/>
    <property type="match status" value="1"/>
</dbReference>
<dbReference type="InterPro" id="IPR051070">
    <property type="entry name" value="NF-kappa-B_inhibitor"/>
</dbReference>
<dbReference type="EMBL" id="KQ982756">
    <property type="protein sequence ID" value="KYQ51158.1"/>
    <property type="molecule type" value="Genomic_DNA"/>
</dbReference>
<dbReference type="Gene3D" id="1.25.40.20">
    <property type="entry name" value="Ankyrin repeat-containing domain"/>
    <property type="match status" value="1"/>
</dbReference>
<dbReference type="Proteomes" id="UP000075809">
    <property type="component" value="Unassembled WGS sequence"/>
</dbReference>
<dbReference type="SMART" id="SM00248">
    <property type="entry name" value="ANK"/>
    <property type="match status" value="3"/>
</dbReference>
<dbReference type="PROSITE" id="PS50088">
    <property type="entry name" value="ANK_REPEAT"/>
    <property type="match status" value="2"/>
</dbReference>
<protein>
    <submittedName>
        <fullName evidence="4">B-cell lymphoma 3 protein like protein</fullName>
    </submittedName>
</protein>
<accession>A0A151WTJ8</accession>
<feature type="repeat" description="ANK" evidence="3">
    <location>
        <begin position="792"/>
        <end position="824"/>
    </location>
</feature>
<evidence type="ECO:0000256" key="1">
    <source>
        <dbReference type="ARBA" id="ARBA00022737"/>
    </source>
</evidence>
<dbReference type="STRING" id="64791.A0A151WTJ8"/>
<organism evidence="4 5">
    <name type="scientific">Mycetomoellerius zeteki</name>
    <dbReference type="NCBI Taxonomy" id="64791"/>
    <lineage>
        <taxon>Eukaryota</taxon>
        <taxon>Metazoa</taxon>
        <taxon>Ecdysozoa</taxon>
        <taxon>Arthropoda</taxon>
        <taxon>Hexapoda</taxon>
        <taxon>Insecta</taxon>
        <taxon>Pterygota</taxon>
        <taxon>Neoptera</taxon>
        <taxon>Endopterygota</taxon>
        <taxon>Hymenoptera</taxon>
        <taxon>Apocrita</taxon>
        <taxon>Aculeata</taxon>
        <taxon>Formicoidea</taxon>
        <taxon>Formicidae</taxon>
        <taxon>Myrmicinae</taxon>
        <taxon>Mycetomoellerius</taxon>
    </lineage>
</organism>
<gene>
    <name evidence="4" type="ORF">ALC60_09734</name>
</gene>
<proteinExistence type="predicted"/>
<dbReference type="InterPro" id="IPR036770">
    <property type="entry name" value="Ankyrin_rpt-contain_sf"/>
</dbReference>
<dbReference type="GO" id="GO:0005829">
    <property type="term" value="C:cytosol"/>
    <property type="evidence" value="ECO:0007669"/>
    <property type="project" value="TreeGrafter"/>
</dbReference>
<dbReference type="KEGG" id="mzt:108726423"/>
<dbReference type="AlphaFoldDB" id="A0A151WTJ8"/>
<keyword evidence="5" id="KW-1185">Reference proteome</keyword>
<keyword evidence="1" id="KW-0677">Repeat</keyword>
<evidence type="ECO:0000313" key="4">
    <source>
        <dbReference type="EMBL" id="KYQ51158.1"/>
    </source>
</evidence>
<dbReference type="GO" id="GO:0071356">
    <property type="term" value="P:cellular response to tumor necrosis factor"/>
    <property type="evidence" value="ECO:0007669"/>
    <property type="project" value="TreeGrafter"/>
</dbReference>
<evidence type="ECO:0000256" key="2">
    <source>
        <dbReference type="ARBA" id="ARBA00023043"/>
    </source>
</evidence>